<proteinExistence type="predicted"/>
<sequence>MIKKIKMSDIPKFTIEMIDFAKFLEEDNHKKLISLDYTLDLLPYWSPSVIDYRYLDFINKFTRLPVSSENRYQITCLDNYDALEYQLYHNVDFGSNYGLDYPIYFKEEVYPYPTGYPTLTLKEFITQTDIIFKKIKFQSQYCKKLNTLDYKIKREDLYYGISINYDLISKEEYFAKIKEFNDEYLHCLASM</sequence>
<dbReference type="AlphaFoldDB" id="A0A3E4YKS9"/>
<name>A0A3E4YKS9_9FIRM</name>
<reference evidence="1 2" key="1">
    <citation type="submission" date="2018-08" db="EMBL/GenBank/DDBJ databases">
        <title>A genome reference for cultivated species of the human gut microbiota.</title>
        <authorList>
            <person name="Zou Y."/>
            <person name="Xue W."/>
            <person name="Luo G."/>
        </authorList>
    </citation>
    <scope>NUCLEOTIDE SEQUENCE [LARGE SCALE GENOMIC DNA]</scope>
    <source>
        <strain evidence="1 2">OM07-13</strain>
    </source>
</reference>
<evidence type="ECO:0000313" key="2">
    <source>
        <dbReference type="Proteomes" id="UP000260758"/>
    </source>
</evidence>
<protein>
    <submittedName>
        <fullName evidence="1">Uncharacterized protein</fullName>
    </submittedName>
</protein>
<dbReference type="EMBL" id="QSTP01000001">
    <property type="protein sequence ID" value="RGM75377.1"/>
    <property type="molecule type" value="Genomic_DNA"/>
</dbReference>
<organism evidence="1 2">
    <name type="scientific">Agathobacter rectalis</name>
    <dbReference type="NCBI Taxonomy" id="39491"/>
    <lineage>
        <taxon>Bacteria</taxon>
        <taxon>Bacillati</taxon>
        <taxon>Bacillota</taxon>
        <taxon>Clostridia</taxon>
        <taxon>Lachnospirales</taxon>
        <taxon>Lachnospiraceae</taxon>
        <taxon>Agathobacter</taxon>
    </lineage>
</organism>
<dbReference type="RefSeq" id="WP_117718135.1">
    <property type="nucleotide sequence ID" value="NZ_QSTP01000001.1"/>
</dbReference>
<comment type="caution">
    <text evidence="1">The sequence shown here is derived from an EMBL/GenBank/DDBJ whole genome shotgun (WGS) entry which is preliminary data.</text>
</comment>
<dbReference type="Proteomes" id="UP000260758">
    <property type="component" value="Unassembled WGS sequence"/>
</dbReference>
<gene>
    <name evidence="1" type="ORF">DXB99_02330</name>
</gene>
<accession>A0A3E4YKS9</accession>
<evidence type="ECO:0000313" key="1">
    <source>
        <dbReference type="EMBL" id="RGM75377.1"/>
    </source>
</evidence>